<dbReference type="PANTHER" id="PTHR42928">
    <property type="entry name" value="TRICARBOXYLATE-BINDING PROTEIN"/>
    <property type="match status" value="1"/>
</dbReference>
<proteinExistence type="inferred from homology"/>
<reference evidence="3 4" key="1">
    <citation type="submission" date="2019-02" db="EMBL/GenBank/DDBJ databases">
        <title>Genomic Encyclopedia of Type Strains, Phase IV (KMG-IV): sequencing the most valuable type-strain genomes for metagenomic binning, comparative biology and taxonomic classification.</title>
        <authorList>
            <person name="Goeker M."/>
        </authorList>
    </citation>
    <scope>NUCLEOTIDE SEQUENCE [LARGE SCALE GENOMIC DNA]</scope>
    <source>
        <strain evidence="3 4">K24</strain>
    </source>
</reference>
<feature type="chain" id="PRO_5020960469" evidence="2">
    <location>
        <begin position="30"/>
        <end position="333"/>
    </location>
</feature>
<dbReference type="PIRSF" id="PIRSF017082">
    <property type="entry name" value="YflP"/>
    <property type="match status" value="1"/>
</dbReference>
<dbReference type="Proteomes" id="UP000292445">
    <property type="component" value="Unassembled WGS sequence"/>
</dbReference>
<sequence>MPSMHLRFRRARKCAACLCVLLAAGMAEAAEDAARYPSRPLKLIVTYPPGGGTDIVARIVAPRLGELLGQPVVIDNVGGAGGTIGTAQVARAAPDGYTLLFGTTSGLVINPLLKKNLPYDPVRDFTSVGMVVSTPQMLVVRRGLPVASVGELVAYALRHPDTLNYASVGVGTPNHLAMEMFKSMTGTRLVHIPYKGAGPAINDLLGGQVDLMFNPIAPLLRQVAAGTIKALAVSSATRSSAAPMLPTVAQAGVPGFESDLWYGVFAPAGTPGPVVERLSAALGRVLRDPDIARKLTEQGAEPRPGSPEELRRIMDEASRRLARLINDAAITAE</sequence>
<dbReference type="RefSeq" id="WP_130355575.1">
    <property type="nucleotide sequence ID" value="NZ_SGXC01000001.1"/>
</dbReference>
<feature type="signal peptide" evidence="2">
    <location>
        <begin position="1"/>
        <end position="29"/>
    </location>
</feature>
<dbReference type="Pfam" id="PF03401">
    <property type="entry name" value="TctC"/>
    <property type="match status" value="1"/>
</dbReference>
<protein>
    <submittedName>
        <fullName evidence="3">Tripartite-type tricarboxylate transporter receptor subunit TctC</fullName>
    </submittedName>
</protein>
<dbReference type="Gene3D" id="3.40.190.10">
    <property type="entry name" value="Periplasmic binding protein-like II"/>
    <property type="match status" value="1"/>
</dbReference>
<keyword evidence="2" id="KW-0732">Signal</keyword>
<evidence type="ECO:0000313" key="3">
    <source>
        <dbReference type="EMBL" id="RZS84188.1"/>
    </source>
</evidence>
<organism evidence="3 4">
    <name type="scientific">Pigmentiphaga kullae</name>
    <dbReference type="NCBI Taxonomy" id="151784"/>
    <lineage>
        <taxon>Bacteria</taxon>
        <taxon>Pseudomonadati</taxon>
        <taxon>Pseudomonadota</taxon>
        <taxon>Betaproteobacteria</taxon>
        <taxon>Burkholderiales</taxon>
        <taxon>Alcaligenaceae</taxon>
        <taxon>Pigmentiphaga</taxon>
    </lineage>
</organism>
<comment type="similarity">
    <text evidence="1">Belongs to the UPF0065 (bug) family.</text>
</comment>
<dbReference type="InterPro" id="IPR042100">
    <property type="entry name" value="Bug_dom1"/>
</dbReference>
<dbReference type="OrthoDB" id="8887552at2"/>
<dbReference type="CDD" id="cd13578">
    <property type="entry name" value="PBP2_Bug27"/>
    <property type="match status" value="1"/>
</dbReference>
<evidence type="ECO:0000313" key="4">
    <source>
        <dbReference type="Proteomes" id="UP000292445"/>
    </source>
</evidence>
<evidence type="ECO:0000256" key="1">
    <source>
        <dbReference type="ARBA" id="ARBA00006987"/>
    </source>
</evidence>
<dbReference type="InterPro" id="IPR005064">
    <property type="entry name" value="BUG"/>
</dbReference>
<dbReference type="PANTHER" id="PTHR42928:SF5">
    <property type="entry name" value="BLR1237 PROTEIN"/>
    <property type="match status" value="1"/>
</dbReference>
<evidence type="ECO:0000256" key="2">
    <source>
        <dbReference type="SAM" id="SignalP"/>
    </source>
</evidence>
<dbReference type="AlphaFoldDB" id="A0A4Q7NH98"/>
<dbReference type="Gene3D" id="3.40.190.150">
    <property type="entry name" value="Bordetella uptake gene, domain 1"/>
    <property type="match status" value="1"/>
</dbReference>
<dbReference type="SUPFAM" id="SSF53850">
    <property type="entry name" value="Periplasmic binding protein-like II"/>
    <property type="match status" value="1"/>
</dbReference>
<keyword evidence="3" id="KW-0675">Receptor</keyword>
<comment type="caution">
    <text evidence="3">The sequence shown here is derived from an EMBL/GenBank/DDBJ whole genome shotgun (WGS) entry which is preliminary data.</text>
</comment>
<name>A0A4Q7NH98_9BURK</name>
<gene>
    <name evidence="3" type="ORF">EV675_0192</name>
</gene>
<accession>A0A4Q7NH98</accession>
<dbReference type="EMBL" id="SGXC01000001">
    <property type="protein sequence ID" value="RZS84188.1"/>
    <property type="molecule type" value="Genomic_DNA"/>
</dbReference>
<keyword evidence="4" id="KW-1185">Reference proteome</keyword>